<dbReference type="PANTHER" id="PTHR22916">
    <property type="entry name" value="GLYCOSYLTRANSFERASE"/>
    <property type="match status" value="1"/>
</dbReference>
<feature type="domain" description="Glycosyltransferase 2-like" evidence="1">
    <location>
        <begin position="5"/>
        <end position="169"/>
    </location>
</feature>
<dbReference type="RefSeq" id="WP_060934709.1">
    <property type="nucleotide sequence ID" value="NZ_KQ960409.1"/>
</dbReference>
<protein>
    <submittedName>
        <fullName evidence="2">Glycosyltransferase, group 2 family protein</fullName>
    </submittedName>
</protein>
<reference evidence="3" key="1">
    <citation type="submission" date="2016-01" db="EMBL/GenBank/DDBJ databases">
        <authorList>
            <person name="Mitreva M."/>
            <person name="Pepin K.H."/>
            <person name="Mihindukulasuriya K.A."/>
            <person name="Fulton R."/>
            <person name="Fronick C."/>
            <person name="O'Laughlin M."/>
            <person name="Miner T."/>
            <person name="Herter B."/>
            <person name="Rosa B.A."/>
            <person name="Cordes M."/>
            <person name="Tomlinson C."/>
            <person name="Wollam A."/>
            <person name="Palsikar V.B."/>
            <person name="Mardis E.R."/>
            <person name="Wilson R.K."/>
        </authorList>
    </citation>
    <scope>NUCLEOTIDE SEQUENCE [LARGE SCALE GENOMIC DNA]</scope>
    <source>
        <strain evidence="3">KA00683</strain>
    </source>
</reference>
<keyword evidence="3" id="KW-1185">Reference proteome</keyword>
<dbReference type="STRING" id="322095.HMPREF3185_00051"/>
<dbReference type="InterPro" id="IPR029044">
    <property type="entry name" value="Nucleotide-diphossugar_trans"/>
</dbReference>
<organism evidence="2 3">
    <name type="scientific">Porphyromonas somerae</name>
    <dbReference type="NCBI Taxonomy" id="322095"/>
    <lineage>
        <taxon>Bacteria</taxon>
        <taxon>Pseudomonadati</taxon>
        <taxon>Bacteroidota</taxon>
        <taxon>Bacteroidia</taxon>
        <taxon>Bacteroidales</taxon>
        <taxon>Porphyromonadaceae</taxon>
        <taxon>Porphyromonas</taxon>
    </lineage>
</organism>
<evidence type="ECO:0000313" key="2">
    <source>
        <dbReference type="EMBL" id="KXB78923.1"/>
    </source>
</evidence>
<dbReference type="InterPro" id="IPR001173">
    <property type="entry name" value="Glyco_trans_2-like"/>
</dbReference>
<dbReference type="EMBL" id="LSDK01000005">
    <property type="protein sequence ID" value="KXB78923.1"/>
    <property type="molecule type" value="Genomic_DNA"/>
</dbReference>
<dbReference type="Proteomes" id="UP000070224">
    <property type="component" value="Unassembled WGS sequence"/>
</dbReference>
<dbReference type="OrthoDB" id="396512at2"/>
<gene>
    <name evidence="2" type="ORF">HMPREF3185_00051</name>
</gene>
<evidence type="ECO:0000259" key="1">
    <source>
        <dbReference type="Pfam" id="PF00535"/>
    </source>
</evidence>
<dbReference type="SUPFAM" id="SSF53448">
    <property type="entry name" value="Nucleotide-diphospho-sugar transferases"/>
    <property type="match status" value="1"/>
</dbReference>
<dbReference type="Gene3D" id="3.90.550.10">
    <property type="entry name" value="Spore Coat Polysaccharide Biosynthesis Protein SpsA, Chain A"/>
    <property type="match status" value="1"/>
</dbReference>
<dbReference type="PATRIC" id="fig|322095.3.peg.51"/>
<name>A0A134BG44_9PORP</name>
<sequence>MKLAVIVPVYKVEPYLRQCIESILSQSYEDMKVILVDDGSPDSCGAICDEYAARDPRILALHKPNGGQSSARNLALQHIDDCPLVTFLDSDDWLEPDIYQQGVSYLTTHPEVSIINYGYNLVTEEKTIPLIPAEEHLTRDEALLRYVATTSNIINTMVWSRIYRREVIDGLTFTEGCKWEDVVYALEALYRCPGGYHILPLVGVNYRSKRPGAMTSELLPDKRSLLWDIESAIQRYPDDAHFLALANTLATNCLWYHIKYLSSFAYSVAVRELERYLPIIEELKSRPYLNAFHSASKARKVKLFLAYPRTSFAIRTLVRTLLSRK</sequence>
<dbReference type="PANTHER" id="PTHR22916:SF3">
    <property type="entry name" value="UDP-GLCNAC:BETAGAL BETA-1,3-N-ACETYLGLUCOSAMINYLTRANSFERASE-LIKE PROTEIN 1"/>
    <property type="match status" value="1"/>
</dbReference>
<dbReference type="AlphaFoldDB" id="A0A134BG44"/>
<accession>A0A134BG44</accession>
<keyword evidence="2" id="KW-0808">Transferase</keyword>
<dbReference type="CDD" id="cd00761">
    <property type="entry name" value="Glyco_tranf_GTA_type"/>
    <property type="match status" value="1"/>
</dbReference>
<dbReference type="GO" id="GO:0016758">
    <property type="term" value="F:hexosyltransferase activity"/>
    <property type="evidence" value="ECO:0007669"/>
    <property type="project" value="UniProtKB-ARBA"/>
</dbReference>
<dbReference type="Pfam" id="PF00535">
    <property type="entry name" value="Glycos_transf_2"/>
    <property type="match status" value="1"/>
</dbReference>
<proteinExistence type="predicted"/>
<comment type="caution">
    <text evidence="2">The sequence shown here is derived from an EMBL/GenBank/DDBJ whole genome shotgun (WGS) entry which is preliminary data.</text>
</comment>
<evidence type="ECO:0000313" key="3">
    <source>
        <dbReference type="Proteomes" id="UP000070224"/>
    </source>
</evidence>